<feature type="transmembrane region" description="Helical" evidence="1">
    <location>
        <begin position="263"/>
        <end position="282"/>
    </location>
</feature>
<feature type="transmembrane region" description="Helical" evidence="1">
    <location>
        <begin position="157"/>
        <end position="179"/>
    </location>
</feature>
<feature type="transmembrane region" description="Helical" evidence="1">
    <location>
        <begin position="119"/>
        <end position="145"/>
    </location>
</feature>
<keyword evidence="1" id="KW-0812">Transmembrane</keyword>
<feature type="transmembrane region" description="Helical" evidence="1">
    <location>
        <begin position="233"/>
        <end position="256"/>
    </location>
</feature>
<keyword evidence="1" id="KW-1133">Transmembrane helix</keyword>
<accession>A0ABY4UXF1</accession>
<keyword evidence="1" id="KW-0472">Membrane</keyword>
<reference evidence="2" key="1">
    <citation type="submission" date="2021-08" db="EMBL/GenBank/DDBJ databases">
        <title>DNA methylation of m4C regulates biosynthesis of daptomycin in Streptomyces roseosporus L30.</title>
        <authorList>
            <person name="Fang J.-L."/>
        </authorList>
    </citation>
    <scope>NUCLEOTIDE SEQUENCE</scope>
    <source>
        <strain evidence="2">L30</strain>
    </source>
</reference>
<feature type="transmembrane region" description="Helical" evidence="1">
    <location>
        <begin position="47"/>
        <end position="66"/>
    </location>
</feature>
<sequence length="454" mass="48991">MTDMTDRPRLHEESVRDVPQLPSESGFRAAALAFTAPLRIELTRSGLLWFVPVLVGVGVAVAWNSLRPGVAYWPSATTAVNASVVITGPLVAGVATWLGSRERRRGLAHLRTMSSRSGWLFPAAEMAALLLWVVFSYGVVLLTVVLRTLFMGPSGHLGPSAVLAGAMGLCVHAAAGYLVGRCWSAKVAPPLVAICAFGITLYGSGQYGSPWYVLFPVLIDVPDPFSAWQPGLYWRQLLWLSSLVALLVGVAFHAAWRSRALRVCVAVAAALAVLGGVLTWQLRGVYFQPGEPSFTYACRQDGIKVCVNPTFRAALPDLVTGFSDIAGKLDGTPGEFTGLEQRPRGVGGDASAGFRPIHMDSLGPGWLSEARSEFLQELVDQDACMDADEDRYLLTEAVASWIADDAVSKDDVRASAVNHLRSLSPDESTVWMNQHFADFQRCALAPSDFTRSTR</sequence>
<dbReference type="Proteomes" id="UP001056079">
    <property type="component" value="Chromosome"/>
</dbReference>
<proteinExistence type="predicted"/>
<feature type="transmembrane region" description="Helical" evidence="1">
    <location>
        <begin position="191"/>
        <end position="213"/>
    </location>
</feature>
<gene>
    <name evidence="2" type="ORF">K7395_19765</name>
</gene>
<protein>
    <recommendedName>
        <fullName evidence="4">ABC transporter permease</fullName>
    </recommendedName>
</protein>
<name>A0ABY4UXF1_STRFL</name>
<keyword evidence="3" id="KW-1185">Reference proteome</keyword>
<evidence type="ECO:0008006" key="4">
    <source>
        <dbReference type="Google" id="ProtNLM"/>
    </source>
</evidence>
<feature type="transmembrane region" description="Helical" evidence="1">
    <location>
        <begin position="78"/>
        <end position="98"/>
    </location>
</feature>
<evidence type="ECO:0000313" key="2">
    <source>
        <dbReference type="EMBL" id="USC48804.1"/>
    </source>
</evidence>
<dbReference type="EMBL" id="CP098609">
    <property type="protein sequence ID" value="USC48804.1"/>
    <property type="molecule type" value="Genomic_DNA"/>
</dbReference>
<evidence type="ECO:0000256" key="1">
    <source>
        <dbReference type="SAM" id="Phobius"/>
    </source>
</evidence>
<organism evidence="2 3">
    <name type="scientific">Streptomyces filamentosus</name>
    <name type="common">Streptomyces roseosporus</name>
    <dbReference type="NCBI Taxonomy" id="67294"/>
    <lineage>
        <taxon>Bacteria</taxon>
        <taxon>Bacillati</taxon>
        <taxon>Actinomycetota</taxon>
        <taxon>Actinomycetes</taxon>
        <taxon>Kitasatosporales</taxon>
        <taxon>Streptomycetaceae</taxon>
        <taxon>Streptomyces</taxon>
    </lineage>
</organism>
<evidence type="ECO:0000313" key="3">
    <source>
        <dbReference type="Proteomes" id="UP001056079"/>
    </source>
</evidence>
<dbReference type="RefSeq" id="WP_006125589.1">
    <property type="nucleotide sequence ID" value="NZ_CP098609.1"/>
</dbReference>